<evidence type="ECO:0000313" key="7">
    <source>
        <dbReference type="Proteomes" id="UP000321332"/>
    </source>
</evidence>
<dbReference type="GO" id="GO:0140098">
    <property type="term" value="F:catalytic activity, acting on RNA"/>
    <property type="evidence" value="ECO:0007669"/>
    <property type="project" value="UniProtKB-ARBA"/>
</dbReference>
<dbReference type="InterPro" id="IPR006224">
    <property type="entry name" value="PsdUridine_synth_RluA-like_CS"/>
</dbReference>
<dbReference type="EMBL" id="CP042374">
    <property type="protein sequence ID" value="QEA33481.1"/>
    <property type="molecule type" value="Genomic_DNA"/>
</dbReference>
<dbReference type="Gene3D" id="3.30.2350.10">
    <property type="entry name" value="Pseudouridine synthase"/>
    <property type="match status" value="1"/>
</dbReference>
<evidence type="ECO:0000256" key="1">
    <source>
        <dbReference type="ARBA" id="ARBA00000073"/>
    </source>
</evidence>
<dbReference type="AlphaFoldDB" id="A0AAE6ILU0"/>
<dbReference type="CDD" id="cd02869">
    <property type="entry name" value="PseudoU_synth_RluA_like"/>
    <property type="match status" value="1"/>
</dbReference>
<dbReference type="PANTHER" id="PTHR21600:SF87">
    <property type="entry name" value="RNA PSEUDOURIDYLATE SYNTHASE DOMAIN-CONTAINING PROTEIN 1"/>
    <property type="match status" value="1"/>
</dbReference>
<dbReference type="InterPro" id="IPR006225">
    <property type="entry name" value="PsdUridine_synth_RluC/D"/>
</dbReference>
<proteinExistence type="inferred from homology"/>
<evidence type="ECO:0000259" key="5">
    <source>
        <dbReference type="Pfam" id="PF00849"/>
    </source>
</evidence>
<gene>
    <name evidence="6" type="ORF">FGL89_04690</name>
</gene>
<dbReference type="NCBIfam" id="TIGR00005">
    <property type="entry name" value="rluA_subfam"/>
    <property type="match status" value="1"/>
</dbReference>
<evidence type="ECO:0000256" key="4">
    <source>
        <dbReference type="RuleBase" id="RU362028"/>
    </source>
</evidence>
<evidence type="ECO:0000256" key="3">
    <source>
        <dbReference type="PIRSR" id="PIRSR606225-1"/>
    </source>
</evidence>
<evidence type="ECO:0000313" key="6">
    <source>
        <dbReference type="EMBL" id="QEA33481.1"/>
    </source>
</evidence>
<dbReference type="GO" id="GO:0000455">
    <property type="term" value="P:enzyme-directed rRNA pseudouridine synthesis"/>
    <property type="evidence" value="ECO:0007669"/>
    <property type="project" value="TreeGrafter"/>
</dbReference>
<dbReference type="InterPro" id="IPR006145">
    <property type="entry name" value="PsdUridine_synth_RsuA/RluA"/>
</dbReference>
<feature type="active site" evidence="3">
    <location>
        <position position="146"/>
    </location>
</feature>
<evidence type="ECO:0000256" key="2">
    <source>
        <dbReference type="ARBA" id="ARBA00010876"/>
    </source>
</evidence>
<comment type="function">
    <text evidence="4">Responsible for synthesis of pseudouridine from uracil.</text>
</comment>
<dbReference type="EC" id="5.4.99.-" evidence="4"/>
<dbReference type="GO" id="GO:0003723">
    <property type="term" value="F:RNA binding"/>
    <property type="evidence" value="ECO:0007669"/>
    <property type="project" value="InterPro"/>
</dbReference>
<comment type="catalytic activity">
    <reaction evidence="1 4">
        <text>a uridine in RNA = a pseudouridine in RNA</text>
        <dbReference type="Rhea" id="RHEA:48348"/>
        <dbReference type="Rhea" id="RHEA-COMP:12068"/>
        <dbReference type="Rhea" id="RHEA-COMP:12069"/>
        <dbReference type="ChEBI" id="CHEBI:65314"/>
        <dbReference type="ChEBI" id="CHEBI:65315"/>
    </reaction>
</comment>
<feature type="domain" description="Pseudouridine synthase RsuA/RluA-like" evidence="5">
    <location>
        <begin position="94"/>
        <end position="251"/>
    </location>
</feature>
<dbReference type="SUPFAM" id="SSF55120">
    <property type="entry name" value="Pseudouridine synthase"/>
    <property type="match status" value="1"/>
</dbReference>
<comment type="similarity">
    <text evidence="2 4">Belongs to the pseudouridine synthase RluA family.</text>
</comment>
<dbReference type="InterPro" id="IPR050188">
    <property type="entry name" value="RluA_PseudoU_synthase"/>
</dbReference>
<organism evidence="6 7">
    <name type="scientific">Leuconostoc carnosum</name>
    <dbReference type="NCBI Taxonomy" id="1252"/>
    <lineage>
        <taxon>Bacteria</taxon>
        <taxon>Bacillati</taxon>
        <taxon>Bacillota</taxon>
        <taxon>Bacilli</taxon>
        <taxon>Lactobacillales</taxon>
        <taxon>Lactobacillaceae</taxon>
        <taxon>Leuconostoc</taxon>
    </lineage>
</organism>
<accession>A0AAE6ILU0</accession>
<dbReference type="PROSITE" id="PS01129">
    <property type="entry name" value="PSI_RLU"/>
    <property type="match status" value="1"/>
</dbReference>
<sequence>MMTSWHYQITVSDGQVGKTIKALFISWLIPQRIRGALRMKQHFRVNDHEVPTNYVLKTGDVLTLLFENDDFRTSESHYLPNDKQQVAIVFENDDLVIVDKPAGMKMHPHSITETDTLLNYLAANFQMRQLLSASAQAKPYMVHRIDRETSGLVIVAKNPVVVPILNRLLSEKKIKRTYLAWVTGAMGERNGSINVPIGVDFLNDRKRWINGIDAQTAITHWTCIHTVYQNSLLRLQLETGRMHQIRVHLASVGHPIIGDSLYGSQSEATRMMLHSVSIELPLPFDGGHKIITGALPVDFPRQLMID</sequence>
<dbReference type="GO" id="GO:0009982">
    <property type="term" value="F:pseudouridine synthase activity"/>
    <property type="evidence" value="ECO:0007669"/>
    <property type="project" value="InterPro"/>
</dbReference>
<dbReference type="PANTHER" id="PTHR21600">
    <property type="entry name" value="MITOCHONDRIAL RNA PSEUDOURIDINE SYNTHASE"/>
    <property type="match status" value="1"/>
</dbReference>
<dbReference type="InterPro" id="IPR020103">
    <property type="entry name" value="PsdUridine_synth_cat_dom_sf"/>
</dbReference>
<name>A0AAE6ILU0_LEUCA</name>
<dbReference type="Proteomes" id="UP000321332">
    <property type="component" value="Chromosome"/>
</dbReference>
<reference evidence="6 7" key="1">
    <citation type="submission" date="2019-06" db="EMBL/GenBank/DDBJ databases">
        <title>Genome analyses of bacteria isolated from kimchi.</title>
        <authorList>
            <person name="Lee S."/>
            <person name="Ahn S."/>
            <person name="Roh S."/>
        </authorList>
    </citation>
    <scope>NUCLEOTIDE SEQUENCE [LARGE SCALE GENOMIC DNA]</scope>
    <source>
        <strain evidence="6 7">CBA3620</strain>
    </source>
</reference>
<dbReference type="Pfam" id="PF00849">
    <property type="entry name" value="PseudoU_synth_2"/>
    <property type="match status" value="1"/>
</dbReference>
<keyword evidence="4" id="KW-0413">Isomerase</keyword>
<protein>
    <recommendedName>
        <fullName evidence="4">Pseudouridine synthase</fullName>
        <ecNumber evidence="4">5.4.99.-</ecNumber>
    </recommendedName>
</protein>